<name>A0A7J0DB71_9ERIC</name>
<proteinExistence type="predicted"/>
<keyword evidence="3" id="KW-1185">Reference proteome</keyword>
<evidence type="ECO:0000256" key="1">
    <source>
        <dbReference type="SAM" id="MobiDB-lite"/>
    </source>
</evidence>
<feature type="compositionally biased region" description="Acidic residues" evidence="1">
    <location>
        <begin position="231"/>
        <end position="242"/>
    </location>
</feature>
<evidence type="ECO:0000313" key="2">
    <source>
        <dbReference type="EMBL" id="GFS31279.1"/>
    </source>
</evidence>
<feature type="region of interest" description="Disordered" evidence="1">
    <location>
        <begin position="210"/>
        <end position="248"/>
    </location>
</feature>
<dbReference type="EMBL" id="BJWL01000140">
    <property type="protein sequence ID" value="GFS31279.1"/>
    <property type="molecule type" value="Genomic_DNA"/>
</dbReference>
<accession>A0A7J0DB71</accession>
<dbReference type="OrthoDB" id="1750920at2759"/>
<dbReference type="Proteomes" id="UP000585474">
    <property type="component" value="Unassembled WGS sequence"/>
</dbReference>
<reference evidence="3" key="1">
    <citation type="submission" date="2019-07" db="EMBL/GenBank/DDBJ databases">
        <title>De Novo Assembly of kiwifruit Actinidia rufa.</title>
        <authorList>
            <person name="Sugita-Konishi S."/>
            <person name="Sato K."/>
            <person name="Mori E."/>
            <person name="Abe Y."/>
            <person name="Kisaki G."/>
            <person name="Hamano K."/>
            <person name="Suezawa K."/>
            <person name="Otani M."/>
            <person name="Fukuda T."/>
            <person name="Manabe T."/>
            <person name="Gomi K."/>
            <person name="Tabuchi M."/>
            <person name="Akimitsu K."/>
            <person name="Kataoka I."/>
        </authorList>
    </citation>
    <scope>NUCLEOTIDE SEQUENCE [LARGE SCALE GENOMIC DNA]</scope>
    <source>
        <strain evidence="3">cv. Fuchu</strain>
    </source>
</reference>
<protein>
    <submittedName>
        <fullName evidence="2">Uncharacterized protein</fullName>
    </submittedName>
</protein>
<comment type="caution">
    <text evidence="2">The sequence shown here is derived from an EMBL/GenBank/DDBJ whole genome shotgun (WGS) entry which is preliminary data.</text>
</comment>
<organism evidence="2 3">
    <name type="scientific">Actinidia rufa</name>
    <dbReference type="NCBI Taxonomy" id="165716"/>
    <lineage>
        <taxon>Eukaryota</taxon>
        <taxon>Viridiplantae</taxon>
        <taxon>Streptophyta</taxon>
        <taxon>Embryophyta</taxon>
        <taxon>Tracheophyta</taxon>
        <taxon>Spermatophyta</taxon>
        <taxon>Magnoliopsida</taxon>
        <taxon>eudicotyledons</taxon>
        <taxon>Gunneridae</taxon>
        <taxon>Pentapetalae</taxon>
        <taxon>asterids</taxon>
        <taxon>Ericales</taxon>
        <taxon>Actinidiaceae</taxon>
        <taxon>Actinidia</taxon>
    </lineage>
</organism>
<gene>
    <name evidence="2" type="ORF">Acr_00g0016580</name>
</gene>
<dbReference type="AlphaFoldDB" id="A0A7J0DB71"/>
<evidence type="ECO:0000313" key="3">
    <source>
        <dbReference type="Proteomes" id="UP000585474"/>
    </source>
</evidence>
<sequence>MALNRGQLLVHDDEALAQFRVDHRIPDNIVIEGPDPNNDADWQAAENRPVYVWAHLYASVDELCLNRAGYGCLDAKRGTRVHCRRPATPVLHRLVLGQWEFPADEPNPFSVPRYRGYIPVGFNARFWRRSDQCSAAISAVNNCGRTRKVSNLLSYIPLYRYTIPHRSAHQGLPVLLPLRICDQTPKPRSSLSDEVSDLFERTLAELRRLRKKDEGENSDSSESSSSSWDVDLGDEGRDEEAEVKDGKEVDQIPVVVPLGLVLVAIPPAQPHDLDHIIVPSLDLDCTNDIAIVKPWEVVEHSYNHSSSSSSSFGGDEEEMAPKVRILGKGQATRDEPAKHPKTGAKIATLQWNQAQQEAFNLKAFASGELPTSPRRYSPIVLPNFNEEEYAAQLTDEGDANTTVVGVCTGVEEAAVKRAEGC</sequence>
<feature type="compositionally biased region" description="Low complexity" evidence="1">
    <location>
        <begin position="218"/>
        <end position="227"/>
    </location>
</feature>